<protein>
    <recommendedName>
        <fullName evidence="1">RING-type domain-containing protein</fullName>
    </recommendedName>
</protein>
<dbReference type="PANTHER" id="PTHR32097">
    <property type="entry name" value="CAMP-BINDING PROTEIN 1-RELATED"/>
    <property type="match status" value="1"/>
</dbReference>
<name>A0A3B0A6P9_9ACTN</name>
<dbReference type="InterPro" id="IPR001841">
    <property type="entry name" value="Znf_RING"/>
</dbReference>
<dbReference type="Proteomes" id="UP000279968">
    <property type="component" value="Unassembled WGS sequence"/>
</dbReference>
<dbReference type="InterPro" id="IPR013083">
    <property type="entry name" value="Znf_RING/FYVE/PHD"/>
</dbReference>
<sequence>MTGMATQTRTQTARTRPATLVRVLLRRRGTVYVPAGTDQFNPDARPGVTLLEADLAERGWLLSQPLRDALLRLDTVDLTALGSRLLADCDELVGGGRDHTPLFRRFPDRVPNDTLGLFVDRILTAWFQEPTQPCVLCFAAGTVRPVNPCGHLVCGDCFRPADYSACPICYRQLDPADPYLAAGEPAVEDRPREPREVTGPAPARLRVLHLGGGLLAQVRAEVLSLLARPTALPPADADDLAVMLAGLDRTDVSWLPAAVPGRETKARLLAWLLADPVDPAVVEAHVTALVDTATDVLRFLVARSGGESLIDRPRIAPVARPLRRVLLAALDRMGVVQLVEDMRRHRRAWIAVGERLHPGEHAGRWPNVALAFAALRGTTLNQVQAAALMLNDRTASAEHVHVRDGRVLIAVRARRVEEALAARDLTAALGALRARPGELLRRADHLLRIGAGRHNALVEEIGRAARQAAPAVILSALGEIRTRAVAHDQRVFFPAGRTGTAHVVEDARSPLAPHLVGQAERALKAALFERAAALPAVDRAVVDTDLEGIIAPFTERTAARALVTLARGSVLPIPAGQVVRLFLHWMESEQRVDLDLSVAVYSKTWEHVGTCDFTNLRLPGAVHSGDFTSAPAPRGASEFIDLDVDVLAKQGGRYAVMSVLSYNNVPFLDMAEAFAGFMVRDQLGGRREPFDARAVEQRFDLTGPGKVTIPFVVDLHARTMRWLDVAAKVTGTNHAVHRHADQFSTVARALVASFEAGGRVTLGELGRWIAAARAREVIVRSPAGMTLFRRADHESVSTFALRLRTGLSSSPATAEDAASAALQFVARGDLPTPDGAEVYALHPGQLDAGRVRLLAAPDVPAMLAPPGP</sequence>
<evidence type="ECO:0000313" key="3">
    <source>
        <dbReference type="Proteomes" id="UP000279968"/>
    </source>
</evidence>
<dbReference type="AlphaFoldDB" id="A0A3B0A6P9"/>
<proteinExistence type="predicted"/>
<comment type="caution">
    <text evidence="2">The sequence shown here is derived from an EMBL/GenBank/DDBJ whole genome shotgun (WGS) entry which is preliminary data.</text>
</comment>
<evidence type="ECO:0000259" key="1">
    <source>
        <dbReference type="PROSITE" id="PS50089"/>
    </source>
</evidence>
<dbReference type="NCBIfam" id="NF041916">
    <property type="entry name" value="RING_SCO0854"/>
    <property type="match status" value="1"/>
</dbReference>
<organism evidence="2 3">
    <name type="scientific">Micromonospora costi</name>
    <dbReference type="NCBI Taxonomy" id="1530042"/>
    <lineage>
        <taxon>Bacteria</taxon>
        <taxon>Bacillati</taxon>
        <taxon>Actinomycetota</taxon>
        <taxon>Actinomycetes</taxon>
        <taxon>Micromonosporales</taxon>
        <taxon>Micromonosporaceae</taxon>
        <taxon>Micromonospora</taxon>
    </lineage>
</organism>
<dbReference type="Pfam" id="PF14447">
    <property type="entry name" value="Prok-RING_4"/>
    <property type="match status" value="1"/>
</dbReference>
<dbReference type="SUPFAM" id="SSF57850">
    <property type="entry name" value="RING/U-box"/>
    <property type="match status" value="1"/>
</dbReference>
<evidence type="ECO:0000313" key="2">
    <source>
        <dbReference type="EMBL" id="RKN56019.1"/>
    </source>
</evidence>
<keyword evidence="3" id="KW-1185">Reference proteome</keyword>
<dbReference type="Gene3D" id="3.30.40.10">
    <property type="entry name" value="Zinc/RING finger domain, C3HC4 (zinc finger)"/>
    <property type="match status" value="1"/>
</dbReference>
<reference evidence="2 3" key="1">
    <citation type="journal article" date="2015" name="Int. J. Syst. Evol. Microbiol.">
        <title>Micromonospora costi sp. nov., isolated from a leaf of Costus speciosus.</title>
        <authorList>
            <person name="Thawai C."/>
        </authorList>
    </citation>
    <scope>NUCLEOTIDE SEQUENCE [LARGE SCALE GENOMIC DNA]</scope>
    <source>
        <strain evidence="2 3">CS1-12</strain>
    </source>
</reference>
<gene>
    <name evidence="2" type="ORF">D7193_15820</name>
</gene>
<feature type="domain" description="RING-type" evidence="1">
    <location>
        <begin position="134"/>
        <end position="169"/>
    </location>
</feature>
<accession>A0A3B0A6P9</accession>
<dbReference type="PANTHER" id="PTHR32097:SF18">
    <property type="entry name" value="RING-TYPE DOMAIN-CONTAINING PROTEIN"/>
    <property type="match status" value="1"/>
</dbReference>
<dbReference type="EMBL" id="RBAN01000002">
    <property type="protein sequence ID" value="RKN56019.1"/>
    <property type="molecule type" value="Genomic_DNA"/>
</dbReference>
<dbReference type="PROSITE" id="PS50089">
    <property type="entry name" value="ZF_RING_2"/>
    <property type="match status" value="1"/>
</dbReference>
<dbReference type="InterPro" id="IPR051324">
    <property type="entry name" value="Stress/Tellurium_Resist"/>
</dbReference>